<gene>
    <name evidence="2" type="ORF">AVDCRST_MAG13-1047</name>
</gene>
<proteinExistence type="predicted"/>
<protein>
    <submittedName>
        <fullName evidence="2">Uncharacterized protein</fullName>
    </submittedName>
</protein>
<dbReference type="EMBL" id="CADCVO010000157">
    <property type="protein sequence ID" value="CAA9478917.1"/>
    <property type="molecule type" value="Genomic_DNA"/>
</dbReference>
<organism evidence="2">
    <name type="scientific">uncultured Solirubrobacteraceae bacterium</name>
    <dbReference type="NCBI Taxonomy" id="1162706"/>
    <lineage>
        <taxon>Bacteria</taxon>
        <taxon>Bacillati</taxon>
        <taxon>Actinomycetota</taxon>
        <taxon>Thermoleophilia</taxon>
        <taxon>Solirubrobacterales</taxon>
        <taxon>Solirubrobacteraceae</taxon>
        <taxon>environmental samples</taxon>
    </lineage>
</organism>
<evidence type="ECO:0000256" key="1">
    <source>
        <dbReference type="SAM" id="MobiDB-lite"/>
    </source>
</evidence>
<reference evidence="2" key="1">
    <citation type="submission" date="2020-02" db="EMBL/GenBank/DDBJ databases">
        <authorList>
            <person name="Meier V. D."/>
        </authorList>
    </citation>
    <scope>NUCLEOTIDE SEQUENCE</scope>
    <source>
        <strain evidence="2">AVDCRST_MAG13</strain>
    </source>
</reference>
<evidence type="ECO:0000313" key="2">
    <source>
        <dbReference type="EMBL" id="CAA9478917.1"/>
    </source>
</evidence>
<sequence length="99" mass="11271">MSIFRLGEQKPPEPRPVTDGVVMRFDHVYEVDPALMEHTGMQQVPAWDTERIVSSRWDHLDWMNDHFADEVLLAGEESETLPPADRGMPSEEESGPPDV</sequence>
<feature type="region of interest" description="Disordered" evidence="1">
    <location>
        <begin position="74"/>
        <end position="99"/>
    </location>
</feature>
<dbReference type="AlphaFoldDB" id="A0A6J4RVW2"/>
<feature type="compositionally biased region" description="Acidic residues" evidence="1">
    <location>
        <begin position="90"/>
        <end position="99"/>
    </location>
</feature>
<accession>A0A6J4RVW2</accession>
<name>A0A6J4RVW2_9ACTN</name>